<comment type="similarity">
    <text evidence="3">In the N-terminal section; belongs to the NADH:flavin oxidoreductase/NADH oxidase family.</text>
</comment>
<evidence type="ECO:0000256" key="1">
    <source>
        <dbReference type="ARBA" id="ARBA00001917"/>
    </source>
</evidence>
<dbReference type="Proteomes" id="UP000024284">
    <property type="component" value="Unassembled WGS sequence"/>
</dbReference>
<dbReference type="GO" id="GO:0051536">
    <property type="term" value="F:iron-sulfur cluster binding"/>
    <property type="evidence" value="ECO:0007669"/>
    <property type="project" value="UniProtKB-KW"/>
</dbReference>
<dbReference type="Gene3D" id="3.50.50.60">
    <property type="entry name" value="FAD/NAD(P)-binding domain"/>
    <property type="match status" value="1"/>
</dbReference>
<dbReference type="PRINTS" id="PR00411">
    <property type="entry name" value="PNDRDTASEI"/>
</dbReference>
<comment type="caution">
    <text evidence="12">The sequence shown here is derived from an EMBL/GenBank/DDBJ whole genome shotgun (WGS) entry which is preliminary data.</text>
</comment>
<dbReference type="OrthoDB" id="9804454at2"/>
<dbReference type="PRINTS" id="PR00368">
    <property type="entry name" value="FADPNR"/>
</dbReference>
<dbReference type="STRING" id="76947.GCA_002080435_03412"/>
<evidence type="ECO:0000256" key="7">
    <source>
        <dbReference type="ARBA" id="ARBA00023002"/>
    </source>
</evidence>
<gene>
    <name evidence="12" type="ORF">BV98_001163</name>
</gene>
<keyword evidence="13" id="KW-1185">Reference proteome</keyword>
<dbReference type="PATRIC" id="fig|1219045.3.peg.1183"/>
<dbReference type="AlphaFoldDB" id="A0A086PC52"/>
<evidence type="ECO:0000256" key="2">
    <source>
        <dbReference type="ARBA" id="ARBA00001966"/>
    </source>
</evidence>
<comment type="cofactor">
    <cofactor evidence="1">
        <name>FMN</name>
        <dbReference type="ChEBI" id="CHEBI:58210"/>
    </cofactor>
</comment>
<keyword evidence="4" id="KW-0285">Flavoprotein</keyword>
<dbReference type="Pfam" id="PF07992">
    <property type="entry name" value="Pyr_redox_2"/>
    <property type="match status" value="1"/>
</dbReference>
<organism evidence="12 13">
    <name type="scientific">Sphingobium herbicidovorans (strain ATCC 700291 / DSM 11019 / CCUG 56400 / KCTC 2939 / LMG 18315 / NBRC 16415 / MH)</name>
    <name type="common">Sphingomonas herbicidovorans</name>
    <dbReference type="NCBI Taxonomy" id="1219045"/>
    <lineage>
        <taxon>Bacteria</taxon>
        <taxon>Pseudomonadati</taxon>
        <taxon>Pseudomonadota</taxon>
        <taxon>Alphaproteobacteria</taxon>
        <taxon>Sphingomonadales</taxon>
        <taxon>Sphingomonadaceae</taxon>
        <taxon>Sphingobium</taxon>
    </lineage>
</organism>
<name>A0A086PC52_SPHHM</name>
<dbReference type="RefSeq" id="WP_081570524.1">
    <property type="nucleotide sequence ID" value="NZ_BCZD01000022.1"/>
</dbReference>
<dbReference type="EMBL" id="JFZA02000007">
    <property type="protein sequence ID" value="KFG90970.1"/>
    <property type="molecule type" value="Genomic_DNA"/>
</dbReference>
<keyword evidence="7" id="KW-0560">Oxidoreductase</keyword>
<dbReference type="SUPFAM" id="SSF51905">
    <property type="entry name" value="FAD/NAD(P)-binding domain"/>
    <property type="match status" value="1"/>
</dbReference>
<evidence type="ECO:0000256" key="5">
    <source>
        <dbReference type="ARBA" id="ARBA00022643"/>
    </source>
</evidence>
<dbReference type="SUPFAM" id="SSF51395">
    <property type="entry name" value="FMN-linked oxidoreductases"/>
    <property type="match status" value="1"/>
</dbReference>
<keyword evidence="9" id="KW-0411">Iron-sulfur</keyword>
<evidence type="ECO:0000313" key="12">
    <source>
        <dbReference type="EMBL" id="KFG90970.1"/>
    </source>
</evidence>
<dbReference type="PANTHER" id="PTHR42917:SF2">
    <property type="entry name" value="2,4-DIENOYL-COA REDUCTASE [(2E)-ENOYL-COA-PRODUCING]"/>
    <property type="match status" value="1"/>
</dbReference>
<dbReference type="Pfam" id="PF00724">
    <property type="entry name" value="Oxidored_FMN"/>
    <property type="match status" value="1"/>
</dbReference>
<evidence type="ECO:0000259" key="10">
    <source>
        <dbReference type="Pfam" id="PF00724"/>
    </source>
</evidence>
<evidence type="ECO:0000256" key="8">
    <source>
        <dbReference type="ARBA" id="ARBA00023004"/>
    </source>
</evidence>
<evidence type="ECO:0000256" key="6">
    <source>
        <dbReference type="ARBA" id="ARBA00022723"/>
    </source>
</evidence>
<feature type="domain" description="NADH:flavin oxidoreductase/NADH oxidase N-terminal" evidence="10">
    <location>
        <begin position="21"/>
        <end position="369"/>
    </location>
</feature>
<evidence type="ECO:0000313" key="13">
    <source>
        <dbReference type="Proteomes" id="UP000024284"/>
    </source>
</evidence>
<dbReference type="InterPro" id="IPR051793">
    <property type="entry name" value="NADH:flavin_oxidoreductase"/>
</dbReference>
<dbReference type="eggNOG" id="COG1902">
    <property type="taxonomic scope" value="Bacteria"/>
</dbReference>
<dbReference type="InterPro" id="IPR013785">
    <property type="entry name" value="Aldolase_TIM"/>
</dbReference>
<reference evidence="12" key="1">
    <citation type="submission" date="2014-08" db="EMBL/GenBank/DDBJ databases">
        <title>Draft genome sequences of Sphingobium herbicidovorans.</title>
        <authorList>
            <person name="Gan H.M."/>
            <person name="Gan H.Y."/>
            <person name="Savka M.A."/>
        </authorList>
    </citation>
    <scope>NUCLEOTIDE SEQUENCE [LARGE SCALE GENOMIC DNA]</scope>
    <source>
        <strain evidence="12">NBRC 16415</strain>
    </source>
</reference>
<dbReference type="eggNOG" id="COG0446">
    <property type="taxonomic scope" value="Bacteria"/>
</dbReference>
<dbReference type="GO" id="GO:0010181">
    <property type="term" value="F:FMN binding"/>
    <property type="evidence" value="ECO:0007669"/>
    <property type="project" value="InterPro"/>
</dbReference>
<dbReference type="CDD" id="cd02803">
    <property type="entry name" value="OYE_like_FMN_family"/>
    <property type="match status" value="1"/>
</dbReference>
<accession>A0A086PC52</accession>
<protein>
    <submittedName>
        <fullName evidence="12">NADH-dependent oxidoreductase</fullName>
    </submittedName>
</protein>
<keyword evidence="5" id="KW-0288">FMN</keyword>
<dbReference type="InterPro" id="IPR036188">
    <property type="entry name" value="FAD/NAD-bd_sf"/>
</dbReference>
<keyword evidence="6" id="KW-0479">Metal-binding</keyword>
<dbReference type="InterPro" id="IPR001155">
    <property type="entry name" value="OxRdtase_FMN_N"/>
</dbReference>
<keyword evidence="8" id="KW-0408">Iron</keyword>
<sequence length="716" mass="75308">MTAAPALSQSRPGAVPAMLNSPGQIGTLTLPNRIIVTAMGVSLAEADGTVGQRLIDYHVAQAKGGAGLIVMGVTGVAWPVGAVQPRQTAISDDRFLPGLTRLVDAVHAAGGLIAAQLHHGGLVATHSAQDGHPLWGPAYPPAFAGDFPDYFLPEEMAAFAGGVVPQVKVLEKADIDLAVRQFAEAGVRAQRAGMDGAEIHGGHGYLLSSFVSPSTNTRQDEYGGDVAGRARLLLEVVRAVRAAVGPDFPLWVKIDSREIGKKNGITLENAIELAPMVEAAGANALTVTAYHDVGQGKLHSASNIPHEPGAHLQAAAAIRKAVSIPVIASGRVEIERGEKGLAQGEFDFLAMGRKLLADPDLPIKMKEGRIADIRPCIYCYTCVSTAYLREQVRCAVRSETGYEDLDWSPAKAPGHVVIIGGGPGGMEAARRLDLAGAKVTLIEKSDRLGGTLRFAALAYEPNERLLNWLRHQIGQSRVDVRLKTMATPEMIASLKPDKVIVATGAVRDMPPIPGNDQDFVLSGDDLRGMMLGEDSAEIRRKTSWSTRIATKLGAATGATANLDLVRKATHAWMPLGKRVVIIGGELVGVELAEFLMERGREVTVVGEAPKFGGGLLLVRRMRLLAELREHGVAMFAGSSAITIGKNEVSFTDAEGQPQSIPADHVVVAMGAHGDSTLADALRAGGHDVVEVGDGTGVTYIEGAIRGAAEAVAAMGR</sequence>
<evidence type="ECO:0000256" key="4">
    <source>
        <dbReference type="ARBA" id="ARBA00022630"/>
    </source>
</evidence>
<dbReference type="GO" id="GO:0046872">
    <property type="term" value="F:metal ion binding"/>
    <property type="evidence" value="ECO:0007669"/>
    <property type="project" value="UniProtKB-KW"/>
</dbReference>
<evidence type="ECO:0000256" key="3">
    <source>
        <dbReference type="ARBA" id="ARBA00011048"/>
    </source>
</evidence>
<comment type="cofactor">
    <cofactor evidence="2">
        <name>[4Fe-4S] cluster</name>
        <dbReference type="ChEBI" id="CHEBI:49883"/>
    </cofactor>
</comment>
<feature type="domain" description="FAD/NAD(P)-binding" evidence="11">
    <location>
        <begin position="415"/>
        <end position="680"/>
    </location>
</feature>
<dbReference type="Gene3D" id="3.20.20.70">
    <property type="entry name" value="Aldolase class I"/>
    <property type="match status" value="1"/>
</dbReference>
<proteinExistence type="inferred from homology"/>
<dbReference type="InterPro" id="IPR023753">
    <property type="entry name" value="FAD/NAD-binding_dom"/>
</dbReference>
<dbReference type="GO" id="GO:0016491">
    <property type="term" value="F:oxidoreductase activity"/>
    <property type="evidence" value="ECO:0007669"/>
    <property type="project" value="UniProtKB-KW"/>
</dbReference>
<dbReference type="Gene3D" id="3.40.50.720">
    <property type="entry name" value="NAD(P)-binding Rossmann-like Domain"/>
    <property type="match status" value="1"/>
</dbReference>
<evidence type="ECO:0000256" key="9">
    <source>
        <dbReference type="ARBA" id="ARBA00023014"/>
    </source>
</evidence>
<evidence type="ECO:0000259" key="11">
    <source>
        <dbReference type="Pfam" id="PF07992"/>
    </source>
</evidence>
<dbReference type="PANTHER" id="PTHR42917">
    <property type="entry name" value="2,4-DIENOYL-COA REDUCTASE"/>
    <property type="match status" value="1"/>
</dbReference>